<accession>A0A510VQW8</accession>
<proteinExistence type="predicted"/>
<feature type="transmembrane region" description="Helical" evidence="1">
    <location>
        <begin position="6"/>
        <end position="22"/>
    </location>
</feature>
<dbReference type="Proteomes" id="UP000321429">
    <property type="component" value="Unassembled WGS sequence"/>
</dbReference>
<sequence length="171" mass="18970">MLLTVITIVIGIALALIIYRVVQRMIVRHASTIVTSDAQSTTAEAMTAALEQMVTEHTLVDAQRHYSDVQTVADVWGRGVMAFEFTIASGMLAADELPTLRRPLNNALGEYAGAHHVKRISTAHPTFIVTDLWLFEGNIHIDVAYLMNESTVEYIQDLKKLSASEKEESEK</sequence>
<keyword evidence="1" id="KW-1133">Transmembrane helix</keyword>
<dbReference type="RefSeq" id="WP_057811132.1">
    <property type="nucleotide sequence ID" value="NZ_BJUD01000010.1"/>
</dbReference>
<evidence type="ECO:0000313" key="2">
    <source>
        <dbReference type="EMBL" id="GEK28451.1"/>
    </source>
</evidence>
<dbReference type="AlphaFoldDB" id="A0A510VQW8"/>
<protein>
    <submittedName>
        <fullName evidence="2">Uncharacterized protein</fullName>
    </submittedName>
</protein>
<keyword evidence="1" id="KW-0812">Transmembrane</keyword>
<keyword evidence="1" id="KW-0472">Membrane</keyword>
<reference evidence="2 3" key="1">
    <citation type="submission" date="2019-07" db="EMBL/GenBank/DDBJ databases">
        <title>Whole genome shotgun sequence of Lactobacillus siliginis NBRC 101315.</title>
        <authorList>
            <person name="Hosoyama A."/>
            <person name="Uohara A."/>
            <person name="Ohji S."/>
            <person name="Ichikawa N."/>
        </authorList>
    </citation>
    <scope>NUCLEOTIDE SEQUENCE [LARGE SCALE GENOMIC DNA]</scope>
    <source>
        <strain evidence="2 3">NBRC 101315</strain>
    </source>
</reference>
<evidence type="ECO:0000313" key="3">
    <source>
        <dbReference type="Proteomes" id="UP000321429"/>
    </source>
</evidence>
<gene>
    <name evidence="2" type="ORF">LSI01_07620</name>
</gene>
<dbReference type="EMBL" id="BJUD01000010">
    <property type="protein sequence ID" value="GEK28451.1"/>
    <property type="molecule type" value="Genomic_DNA"/>
</dbReference>
<name>A0A510VQW8_9LACO</name>
<organism evidence="2 3">
    <name type="scientific">Furfurilactobacillus siliginis</name>
    <dbReference type="NCBI Taxonomy" id="348151"/>
    <lineage>
        <taxon>Bacteria</taxon>
        <taxon>Bacillati</taxon>
        <taxon>Bacillota</taxon>
        <taxon>Bacilli</taxon>
        <taxon>Lactobacillales</taxon>
        <taxon>Lactobacillaceae</taxon>
        <taxon>Furfurilactobacillus</taxon>
    </lineage>
</organism>
<evidence type="ECO:0000256" key="1">
    <source>
        <dbReference type="SAM" id="Phobius"/>
    </source>
</evidence>
<comment type="caution">
    <text evidence="2">The sequence shown here is derived from an EMBL/GenBank/DDBJ whole genome shotgun (WGS) entry which is preliminary data.</text>
</comment>